<dbReference type="AlphaFoldDB" id="A0A2Z7C6V1"/>
<evidence type="ECO:0000256" key="1">
    <source>
        <dbReference type="SAM" id="MobiDB-lite"/>
    </source>
</evidence>
<protein>
    <submittedName>
        <fullName evidence="2">Uncharacterized protein</fullName>
    </submittedName>
</protein>
<gene>
    <name evidence="2" type="ORF">F511_33309</name>
</gene>
<accession>A0A2Z7C6V1</accession>
<dbReference type="EMBL" id="KQ999002">
    <property type="protein sequence ID" value="KZV42552.1"/>
    <property type="molecule type" value="Genomic_DNA"/>
</dbReference>
<reference evidence="2 3" key="1">
    <citation type="journal article" date="2015" name="Proc. Natl. Acad. Sci. U.S.A.">
        <title>The resurrection genome of Boea hygrometrica: A blueprint for survival of dehydration.</title>
        <authorList>
            <person name="Xiao L."/>
            <person name="Yang G."/>
            <person name="Zhang L."/>
            <person name="Yang X."/>
            <person name="Zhao S."/>
            <person name="Ji Z."/>
            <person name="Zhou Q."/>
            <person name="Hu M."/>
            <person name="Wang Y."/>
            <person name="Chen M."/>
            <person name="Xu Y."/>
            <person name="Jin H."/>
            <person name="Xiao X."/>
            <person name="Hu G."/>
            <person name="Bao F."/>
            <person name="Hu Y."/>
            <person name="Wan P."/>
            <person name="Li L."/>
            <person name="Deng X."/>
            <person name="Kuang T."/>
            <person name="Xiang C."/>
            <person name="Zhu J.K."/>
            <person name="Oliver M.J."/>
            <person name="He Y."/>
        </authorList>
    </citation>
    <scope>NUCLEOTIDE SEQUENCE [LARGE SCALE GENOMIC DNA]</scope>
    <source>
        <strain evidence="3">cv. XS01</strain>
    </source>
</reference>
<keyword evidence="3" id="KW-1185">Reference proteome</keyword>
<evidence type="ECO:0000313" key="3">
    <source>
        <dbReference type="Proteomes" id="UP000250235"/>
    </source>
</evidence>
<evidence type="ECO:0000313" key="2">
    <source>
        <dbReference type="EMBL" id="KZV42552.1"/>
    </source>
</evidence>
<organism evidence="2 3">
    <name type="scientific">Dorcoceras hygrometricum</name>
    <dbReference type="NCBI Taxonomy" id="472368"/>
    <lineage>
        <taxon>Eukaryota</taxon>
        <taxon>Viridiplantae</taxon>
        <taxon>Streptophyta</taxon>
        <taxon>Embryophyta</taxon>
        <taxon>Tracheophyta</taxon>
        <taxon>Spermatophyta</taxon>
        <taxon>Magnoliopsida</taxon>
        <taxon>eudicotyledons</taxon>
        <taxon>Gunneridae</taxon>
        <taxon>Pentapetalae</taxon>
        <taxon>asterids</taxon>
        <taxon>lamiids</taxon>
        <taxon>Lamiales</taxon>
        <taxon>Gesneriaceae</taxon>
        <taxon>Didymocarpoideae</taxon>
        <taxon>Trichosporeae</taxon>
        <taxon>Loxocarpinae</taxon>
        <taxon>Dorcoceras</taxon>
    </lineage>
</organism>
<feature type="region of interest" description="Disordered" evidence="1">
    <location>
        <begin position="1"/>
        <end position="21"/>
    </location>
</feature>
<name>A0A2Z7C6V1_9LAMI</name>
<sequence>MAQASPTICSSQPPSSFRNRSASMLPAAQHLRAKGQQIMRRSCGTAAPIDRRSGVAMHGRSRIIARPSTATIARPIATLLATHAWLRPVSRGNRHFTVDCGRLRQSGPRPDTRLLRQPALEGLTRSARTDSPRQVGRNKFRRHVAAAAAAHKGGGVGFWRGEGAAGIA</sequence>
<proteinExistence type="predicted"/>
<dbReference type="Proteomes" id="UP000250235">
    <property type="component" value="Unassembled WGS sequence"/>
</dbReference>